<dbReference type="GO" id="GO:0008083">
    <property type="term" value="F:growth factor activity"/>
    <property type="evidence" value="ECO:0007669"/>
    <property type="project" value="UniProtKB-KW"/>
</dbReference>
<dbReference type="InterPro" id="IPR017948">
    <property type="entry name" value="TGFb_CS"/>
</dbReference>
<evidence type="ECO:0000259" key="9">
    <source>
        <dbReference type="PROSITE" id="PS51362"/>
    </source>
</evidence>
<comment type="similarity">
    <text evidence="2 8">Belongs to the TGF-beta family.</text>
</comment>
<dbReference type="PANTHER" id="PTHR11848:SF263">
    <property type="entry name" value="PROTEIN DECAPENTAPLEGIC"/>
    <property type="match status" value="1"/>
</dbReference>
<dbReference type="InterPro" id="IPR015615">
    <property type="entry name" value="TGF-beta-rel"/>
</dbReference>
<dbReference type="GO" id="GO:0005125">
    <property type="term" value="F:cytokine activity"/>
    <property type="evidence" value="ECO:0007669"/>
    <property type="project" value="TreeGrafter"/>
</dbReference>
<evidence type="ECO:0000313" key="11">
    <source>
        <dbReference type="Proteomes" id="UP000549394"/>
    </source>
</evidence>
<dbReference type="Gene3D" id="2.10.90.10">
    <property type="entry name" value="Cystine-knot cytokines"/>
    <property type="match status" value="1"/>
</dbReference>
<feature type="domain" description="TGF-beta family profile" evidence="9">
    <location>
        <begin position="173"/>
        <end position="294"/>
    </location>
</feature>
<comment type="caution">
    <text evidence="10">The sequence shown here is derived from an EMBL/GenBank/DDBJ whole genome shotgun (WGS) entry which is preliminary data.</text>
</comment>
<evidence type="ECO:0000256" key="7">
    <source>
        <dbReference type="ARBA" id="ARBA00023180"/>
    </source>
</evidence>
<dbReference type="PANTHER" id="PTHR11848">
    <property type="entry name" value="TGF-BETA FAMILY"/>
    <property type="match status" value="1"/>
</dbReference>
<keyword evidence="7" id="KW-0325">Glycoprotein</keyword>
<dbReference type="FunFam" id="2.10.90.10:FF:000001">
    <property type="entry name" value="Bone morphogenetic protein 4"/>
    <property type="match status" value="1"/>
</dbReference>
<dbReference type="SUPFAM" id="SSF57501">
    <property type="entry name" value="Cystine-knot cytokines"/>
    <property type="match status" value="1"/>
</dbReference>
<evidence type="ECO:0000256" key="8">
    <source>
        <dbReference type="RuleBase" id="RU000354"/>
    </source>
</evidence>
<dbReference type="OrthoDB" id="5987191at2759"/>
<sequence length="294" mass="33707">MENNLSRILEISFNLSTSEKTSVERVTGAELRFCTQVTSSNKMGTGVSRDIKVSVLEENRKRTLKKRMIYGGSVNGQRKWHSFVLPAICVQKESVILQIQMERSIGEANLDIELFEERARPHLVLYSIDNSGFGNLDDELNFILQNSISQSMQPVIDKDLKSKEDIIEEKFERIKASISENESIRTKRETLDCSLRPMRVNFRDIGWNFMIKPIAYEANKCVGVCKLPFSSFSSHTKHAIVQASHKTLSWSSTDWPCCVPIQLDPLSVLYYDRRNIPTFRYSYDGMVARKCGCR</sequence>
<evidence type="ECO:0000256" key="5">
    <source>
        <dbReference type="ARBA" id="ARBA00023030"/>
    </source>
</evidence>
<dbReference type="PROSITE" id="PS00250">
    <property type="entry name" value="TGF_BETA_1"/>
    <property type="match status" value="1"/>
</dbReference>
<dbReference type="GO" id="GO:0005615">
    <property type="term" value="C:extracellular space"/>
    <property type="evidence" value="ECO:0007669"/>
    <property type="project" value="TreeGrafter"/>
</dbReference>
<dbReference type="AlphaFoldDB" id="A0A7I8VJ26"/>
<keyword evidence="11" id="KW-1185">Reference proteome</keyword>
<evidence type="ECO:0000313" key="10">
    <source>
        <dbReference type="EMBL" id="CAD5115399.1"/>
    </source>
</evidence>
<keyword evidence="4" id="KW-0732">Signal</keyword>
<dbReference type="Pfam" id="PF00019">
    <property type="entry name" value="TGF_beta"/>
    <property type="match status" value="1"/>
</dbReference>
<evidence type="ECO:0000256" key="1">
    <source>
        <dbReference type="ARBA" id="ARBA00004613"/>
    </source>
</evidence>
<organism evidence="10 11">
    <name type="scientific">Dimorphilus gyrociliatus</name>
    <dbReference type="NCBI Taxonomy" id="2664684"/>
    <lineage>
        <taxon>Eukaryota</taxon>
        <taxon>Metazoa</taxon>
        <taxon>Spiralia</taxon>
        <taxon>Lophotrochozoa</taxon>
        <taxon>Annelida</taxon>
        <taxon>Polychaeta</taxon>
        <taxon>Polychaeta incertae sedis</taxon>
        <taxon>Dinophilidae</taxon>
        <taxon>Dimorphilus</taxon>
    </lineage>
</organism>
<reference evidence="10 11" key="1">
    <citation type="submission" date="2020-08" db="EMBL/GenBank/DDBJ databases">
        <authorList>
            <person name="Hejnol A."/>
        </authorList>
    </citation>
    <scope>NUCLEOTIDE SEQUENCE [LARGE SCALE GENOMIC DNA]</scope>
</reference>
<keyword evidence="5 8" id="KW-0339">Growth factor</keyword>
<dbReference type="InterPro" id="IPR001839">
    <property type="entry name" value="TGF-b_C"/>
</dbReference>
<evidence type="ECO:0000256" key="4">
    <source>
        <dbReference type="ARBA" id="ARBA00022729"/>
    </source>
</evidence>
<proteinExistence type="inferred from homology"/>
<name>A0A7I8VJ26_9ANNE</name>
<keyword evidence="6" id="KW-1015">Disulfide bond</keyword>
<evidence type="ECO:0000256" key="3">
    <source>
        <dbReference type="ARBA" id="ARBA00022525"/>
    </source>
</evidence>
<dbReference type="SMART" id="SM00204">
    <property type="entry name" value="TGFB"/>
    <property type="match status" value="1"/>
</dbReference>
<dbReference type="InterPro" id="IPR029034">
    <property type="entry name" value="Cystine-knot_cytokine"/>
</dbReference>
<keyword evidence="3" id="KW-0964">Secreted</keyword>
<protein>
    <submittedName>
        <fullName evidence="10">DgyrCDS4377</fullName>
    </submittedName>
</protein>
<gene>
    <name evidence="10" type="ORF">DGYR_LOCUS4146</name>
</gene>
<dbReference type="EMBL" id="CAJFCJ010000006">
    <property type="protein sequence ID" value="CAD5115399.1"/>
    <property type="molecule type" value="Genomic_DNA"/>
</dbReference>
<dbReference type="Proteomes" id="UP000549394">
    <property type="component" value="Unassembled WGS sequence"/>
</dbReference>
<comment type="subcellular location">
    <subcellularLocation>
        <location evidence="1">Secreted</location>
    </subcellularLocation>
</comment>
<dbReference type="PROSITE" id="PS51362">
    <property type="entry name" value="TGF_BETA_2"/>
    <property type="match status" value="1"/>
</dbReference>
<evidence type="ECO:0000256" key="6">
    <source>
        <dbReference type="ARBA" id="ARBA00023157"/>
    </source>
</evidence>
<accession>A0A7I8VJ26</accession>
<evidence type="ECO:0000256" key="2">
    <source>
        <dbReference type="ARBA" id="ARBA00006656"/>
    </source>
</evidence>